<dbReference type="EC" id="2.1.1.297" evidence="5"/>
<dbReference type="PROSITE" id="PS00092">
    <property type="entry name" value="N6_MTASE"/>
    <property type="match status" value="1"/>
</dbReference>
<dbReference type="CDD" id="cd02440">
    <property type="entry name" value="AdoMet_MTases"/>
    <property type="match status" value="1"/>
</dbReference>
<keyword evidence="9" id="KW-1185">Reference proteome</keyword>
<gene>
    <name evidence="5" type="primary">prmC</name>
    <name evidence="8" type="ORF">AS030_16190</name>
</gene>
<dbReference type="NCBIfam" id="TIGR00536">
    <property type="entry name" value="hemK_fam"/>
    <property type="match status" value="1"/>
</dbReference>
<keyword evidence="3 5" id="KW-0949">S-adenosyl-L-methionine</keyword>
<evidence type="ECO:0000256" key="4">
    <source>
        <dbReference type="ARBA" id="ARBA00048391"/>
    </source>
</evidence>
<dbReference type="GO" id="GO:0003676">
    <property type="term" value="F:nucleic acid binding"/>
    <property type="evidence" value="ECO:0007669"/>
    <property type="project" value="InterPro"/>
</dbReference>
<dbReference type="EMBL" id="LNQN01000005">
    <property type="protein sequence ID" value="KSU81827.1"/>
    <property type="molecule type" value="Genomic_DNA"/>
</dbReference>
<dbReference type="InterPro" id="IPR040758">
    <property type="entry name" value="PrmC_N"/>
</dbReference>
<proteinExistence type="inferred from homology"/>
<dbReference type="Proteomes" id="UP000054099">
    <property type="component" value="Unassembled WGS sequence"/>
</dbReference>
<protein>
    <recommendedName>
        <fullName evidence="5">Release factor glutamine methyltransferase</fullName>
        <shortName evidence="5">RF MTase</shortName>
        <ecNumber evidence="5">2.1.1.297</ecNumber>
    </recommendedName>
    <alternativeName>
        <fullName evidence="5">N5-glutamine methyltransferase PrmC</fullName>
    </alternativeName>
    <alternativeName>
        <fullName evidence="5">Protein-(glutamine-N5) MTase PrmC</fullName>
    </alternativeName>
    <alternativeName>
        <fullName evidence="5">Protein-glutamine N-methyltransferase PrmC</fullName>
    </alternativeName>
</protein>
<comment type="similarity">
    <text evidence="5">Belongs to the protein N5-glutamine methyltransferase family. PrmC subfamily.</text>
</comment>
<dbReference type="SUPFAM" id="SSF53335">
    <property type="entry name" value="S-adenosyl-L-methionine-dependent methyltransferases"/>
    <property type="match status" value="1"/>
</dbReference>
<dbReference type="InterPro" id="IPR007848">
    <property type="entry name" value="Small_mtfrase_dom"/>
</dbReference>
<dbReference type="PANTHER" id="PTHR18895:SF74">
    <property type="entry name" value="MTRF1L RELEASE FACTOR GLUTAMINE METHYLTRANSFERASE"/>
    <property type="match status" value="1"/>
</dbReference>
<dbReference type="InterPro" id="IPR050320">
    <property type="entry name" value="N5-glutamine_MTase"/>
</dbReference>
<dbReference type="RefSeq" id="WP_061973466.1">
    <property type="nucleotide sequence ID" value="NZ_FMAV01000003.1"/>
</dbReference>
<evidence type="ECO:0000259" key="6">
    <source>
        <dbReference type="Pfam" id="PF05175"/>
    </source>
</evidence>
<dbReference type="Pfam" id="PF05175">
    <property type="entry name" value="MTS"/>
    <property type="match status" value="1"/>
</dbReference>
<comment type="catalytic activity">
    <reaction evidence="4 5">
        <text>L-glutaminyl-[peptide chain release factor] + S-adenosyl-L-methionine = N(5)-methyl-L-glutaminyl-[peptide chain release factor] + S-adenosyl-L-homocysteine + H(+)</text>
        <dbReference type="Rhea" id="RHEA:42896"/>
        <dbReference type="Rhea" id="RHEA-COMP:10271"/>
        <dbReference type="Rhea" id="RHEA-COMP:10272"/>
        <dbReference type="ChEBI" id="CHEBI:15378"/>
        <dbReference type="ChEBI" id="CHEBI:30011"/>
        <dbReference type="ChEBI" id="CHEBI:57856"/>
        <dbReference type="ChEBI" id="CHEBI:59789"/>
        <dbReference type="ChEBI" id="CHEBI:61891"/>
        <dbReference type="EC" id="2.1.1.297"/>
    </reaction>
</comment>
<evidence type="ECO:0000313" key="8">
    <source>
        <dbReference type="EMBL" id="KSU81827.1"/>
    </source>
</evidence>
<dbReference type="Gene3D" id="3.40.50.150">
    <property type="entry name" value="Vaccinia Virus protein VP39"/>
    <property type="match status" value="1"/>
</dbReference>
<feature type="binding site" evidence="5">
    <location>
        <position position="149"/>
    </location>
    <ligand>
        <name>S-adenosyl-L-methionine</name>
        <dbReference type="ChEBI" id="CHEBI:59789"/>
    </ligand>
</feature>
<dbReference type="InterPro" id="IPR029063">
    <property type="entry name" value="SAM-dependent_MTases_sf"/>
</dbReference>
<dbReference type="HAMAP" id="MF_02126">
    <property type="entry name" value="RF_methyltr_PrmC"/>
    <property type="match status" value="1"/>
</dbReference>
<dbReference type="GO" id="GO:0032259">
    <property type="term" value="P:methylation"/>
    <property type="evidence" value="ECO:0007669"/>
    <property type="project" value="UniProtKB-KW"/>
</dbReference>
<dbReference type="AlphaFoldDB" id="A0A0V8J4E7"/>
<evidence type="ECO:0000256" key="1">
    <source>
        <dbReference type="ARBA" id="ARBA00022603"/>
    </source>
</evidence>
<evidence type="ECO:0000256" key="3">
    <source>
        <dbReference type="ARBA" id="ARBA00022691"/>
    </source>
</evidence>
<feature type="domain" description="Release factor glutamine methyltransferase N-terminal" evidence="7">
    <location>
        <begin position="8"/>
        <end position="77"/>
    </location>
</feature>
<dbReference type="NCBIfam" id="TIGR03534">
    <property type="entry name" value="RF_mod_PrmC"/>
    <property type="match status" value="1"/>
</dbReference>
<feature type="binding site" evidence="5">
    <location>
        <position position="193"/>
    </location>
    <ligand>
        <name>S-adenosyl-L-methionine</name>
        <dbReference type="ChEBI" id="CHEBI:59789"/>
    </ligand>
</feature>
<dbReference type="InterPro" id="IPR002052">
    <property type="entry name" value="DNA_methylase_N6_adenine_CS"/>
</dbReference>
<feature type="binding site" evidence="5">
    <location>
        <begin position="126"/>
        <end position="130"/>
    </location>
    <ligand>
        <name>S-adenosyl-L-methionine</name>
        <dbReference type="ChEBI" id="CHEBI:59789"/>
    </ligand>
</feature>
<comment type="caution">
    <text evidence="5">Lacks conserved residue(s) required for the propagation of feature annotation.</text>
</comment>
<dbReference type="GO" id="GO:0102559">
    <property type="term" value="F:peptide chain release factor N(5)-glutamine methyltransferase activity"/>
    <property type="evidence" value="ECO:0007669"/>
    <property type="project" value="UniProtKB-EC"/>
</dbReference>
<comment type="function">
    <text evidence="5">Methylates the class 1 translation termination release factors RF1/PrfA and RF2/PrfB on the glutamine residue of the universally conserved GGQ motif.</text>
</comment>
<dbReference type="Gene3D" id="1.10.8.10">
    <property type="entry name" value="DNA helicase RuvA subunit, C-terminal domain"/>
    <property type="match status" value="1"/>
</dbReference>
<reference evidence="8 9" key="1">
    <citation type="journal article" date="2014" name="Antonie Van Leeuwenhoek">
        <title>Fictibacillus enclensis sp. nov., isolated from marine sediment.</title>
        <authorList>
            <person name="Dastager S.G."/>
            <person name="Mawlankar R."/>
            <person name="Srinivasan K."/>
            <person name="Tang S.K."/>
            <person name="Lee J.C."/>
            <person name="Ramana V.V."/>
            <person name="Shouche Y.S."/>
        </authorList>
    </citation>
    <scope>NUCLEOTIDE SEQUENCE [LARGE SCALE GENOMIC DNA]</scope>
    <source>
        <strain evidence="8 9">NIO-1003</strain>
    </source>
</reference>
<evidence type="ECO:0000259" key="7">
    <source>
        <dbReference type="Pfam" id="PF17827"/>
    </source>
</evidence>
<evidence type="ECO:0000256" key="2">
    <source>
        <dbReference type="ARBA" id="ARBA00022679"/>
    </source>
</evidence>
<dbReference type="OrthoDB" id="9800643at2"/>
<evidence type="ECO:0000256" key="5">
    <source>
        <dbReference type="HAMAP-Rule" id="MF_02126"/>
    </source>
</evidence>
<sequence>MENRKRHEALNWASSFLKEKKREPEAGELLLRHVLGDLSRTELLMGLNDPMTEAQRASFEAAVKQHGEGVPVQYITGYEEFYGRRFIVNREVLIPRPETEELVYEVLKRSETRFGDQKEIQTIDVGTGSGAIAITLALENRSLSVSSVDIAAESIEVAKENSWRLGADVRFLHGDLLQPWIEKGEKADIVVSNPPYIPDWEIEGLETIVKDQEPMRALSGGQDGYVFYRRFMEELPQVLKPKAIVAFEVGHDQGQTVAEMLRITFPGADVVTVRDISQKERMVIAEIGFSKY</sequence>
<keyword evidence="2 5" id="KW-0808">Transferase</keyword>
<evidence type="ECO:0000313" key="9">
    <source>
        <dbReference type="Proteomes" id="UP000054099"/>
    </source>
</evidence>
<accession>A0A0V8J4E7</accession>
<organism evidence="8 9">
    <name type="scientific">Fictibacillus enclensis</name>
    <dbReference type="NCBI Taxonomy" id="1017270"/>
    <lineage>
        <taxon>Bacteria</taxon>
        <taxon>Bacillati</taxon>
        <taxon>Bacillota</taxon>
        <taxon>Bacilli</taxon>
        <taxon>Bacillales</taxon>
        <taxon>Fictibacillaceae</taxon>
        <taxon>Fictibacillus</taxon>
    </lineage>
</organism>
<feature type="domain" description="Methyltransferase small" evidence="6">
    <location>
        <begin position="118"/>
        <end position="197"/>
    </location>
</feature>
<feature type="binding site" evidence="5">
    <location>
        <begin position="193"/>
        <end position="196"/>
    </location>
    <ligand>
        <name>substrate</name>
    </ligand>
</feature>
<dbReference type="InterPro" id="IPR019874">
    <property type="entry name" value="RF_methyltr_PrmC"/>
</dbReference>
<keyword evidence="1 5" id="KW-0489">Methyltransferase</keyword>
<dbReference type="Pfam" id="PF17827">
    <property type="entry name" value="PrmC_N"/>
    <property type="match status" value="1"/>
</dbReference>
<dbReference type="PANTHER" id="PTHR18895">
    <property type="entry name" value="HEMK METHYLTRANSFERASE"/>
    <property type="match status" value="1"/>
</dbReference>
<comment type="caution">
    <text evidence="8">The sequence shown here is derived from an EMBL/GenBank/DDBJ whole genome shotgun (WGS) entry which is preliminary data.</text>
</comment>
<dbReference type="InterPro" id="IPR004556">
    <property type="entry name" value="HemK-like"/>
</dbReference>
<name>A0A0V8J4E7_9BACL</name>